<protein>
    <submittedName>
        <fullName evidence="1">Uncharacterized protein</fullName>
    </submittedName>
</protein>
<evidence type="ECO:0000313" key="1">
    <source>
        <dbReference type="EMBL" id="KAH6924143.1"/>
    </source>
</evidence>
<dbReference type="EMBL" id="CM023488">
    <property type="protein sequence ID" value="KAH6924143.1"/>
    <property type="molecule type" value="Genomic_DNA"/>
</dbReference>
<sequence>MCYEQCRHEDGYRCPLEGQEVLEDDVQWMEFSVQNLLSRKRGLGSPAAERGPGFTATSHPPGERSREESRPLRLLLIAEVPALVI</sequence>
<reference evidence="1" key="1">
    <citation type="submission" date="2020-05" db="EMBL/GenBank/DDBJ databases">
        <title>Large-scale comparative analyses of tick genomes elucidate their genetic diversity and vector capacities.</title>
        <authorList>
            <person name="Jia N."/>
            <person name="Wang J."/>
            <person name="Shi W."/>
            <person name="Du L."/>
            <person name="Sun Y."/>
            <person name="Zhan W."/>
            <person name="Jiang J."/>
            <person name="Wang Q."/>
            <person name="Zhang B."/>
            <person name="Ji P."/>
            <person name="Sakyi L.B."/>
            <person name="Cui X."/>
            <person name="Yuan T."/>
            <person name="Jiang B."/>
            <person name="Yang W."/>
            <person name="Lam T.T.-Y."/>
            <person name="Chang Q."/>
            <person name="Ding S."/>
            <person name="Wang X."/>
            <person name="Zhu J."/>
            <person name="Ruan X."/>
            <person name="Zhao L."/>
            <person name="Wei J."/>
            <person name="Que T."/>
            <person name="Du C."/>
            <person name="Cheng J."/>
            <person name="Dai P."/>
            <person name="Han X."/>
            <person name="Huang E."/>
            <person name="Gao Y."/>
            <person name="Liu J."/>
            <person name="Shao H."/>
            <person name="Ye R."/>
            <person name="Li L."/>
            <person name="Wei W."/>
            <person name="Wang X."/>
            <person name="Wang C."/>
            <person name="Yang T."/>
            <person name="Huo Q."/>
            <person name="Li W."/>
            <person name="Guo W."/>
            <person name="Chen H."/>
            <person name="Zhou L."/>
            <person name="Ni X."/>
            <person name="Tian J."/>
            <person name="Zhou Y."/>
            <person name="Sheng Y."/>
            <person name="Liu T."/>
            <person name="Pan Y."/>
            <person name="Xia L."/>
            <person name="Li J."/>
            <person name="Zhao F."/>
            <person name="Cao W."/>
        </authorList>
    </citation>
    <scope>NUCLEOTIDE SEQUENCE</scope>
    <source>
        <strain evidence="1">Hyas-2018</strain>
    </source>
</reference>
<name>A0ACB7RNT8_HYAAI</name>
<comment type="caution">
    <text evidence="1">The sequence shown here is derived from an EMBL/GenBank/DDBJ whole genome shotgun (WGS) entry which is preliminary data.</text>
</comment>
<proteinExistence type="predicted"/>
<organism evidence="1 2">
    <name type="scientific">Hyalomma asiaticum</name>
    <name type="common">Tick</name>
    <dbReference type="NCBI Taxonomy" id="266040"/>
    <lineage>
        <taxon>Eukaryota</taxon>
        <taxon>Metazoa</taxon>
        <taxon>Ecdysozoa</taxon>
        <taxon>Arthropoda</taxon>
        <taxon>Chelicerata</taxon>
        <taxon>Arachnida</taxon>
        <taxon>Acari</taxon>
        <taxon>Parasitiformes</taxon>
        <taxon>Ixodida</taxon>
        <taxon>Ixodoidea</taxon>
        <taxon>Ixodidae</taxon>
        <taxon>Hyalomminae</taxon>
        <taxon>Hyalomma</taxon>
    </lineage>
</organism>
<dbReference type="Proteomes" id="UP000821845">
    <property type="component" value="Chromosome 8"/>
</dbReference>
<accession>A0ACB7RNT8</accession>
<gene>
    <name evidence="1" type="ORF">HPB50_012807</name>
</gene>
<keyword evidence="2" id="KW-1185">Reference proteome</keyword>
<evidence type="ECO:0000313" key="2">
    <source>
        <dbReference type="Proteomes" id="UP000821845"/>
    </source>
</evidence>